<name>A0A090YXI4_9BACI</name>
<dbReference type="PANTHER" id="PTHR43094:SF1">
    <property type="entry name" value="AMINOTRANSFERASE CLASS-III"/>
    <property type="match status" value="1"/>
</dbReference>
<dbReference type="EMBL" id="JMQC01000008">
    <property type="protein sequence ID" value="KFN02828.1"/>
    <property type="molecule type" value="Genomic_DNA"/>
</dbReference>
<dbReference type="Proteomes" id="UP000029389">
    <property type="component" value="Unassembled WGS sequence"/>
</dbReference>
<organism evidence="5 6">
    <name type="scientific">Bacillus clarus</name>
    <dbReference type="NCBI Taxonomy" id="2338372"/>
    <lineage>
        <taxon>Bacteria</taxon>
        <taxon>Bacillati</taxon>
        <taxon>Bacillota</taxon>
        <taxon>Bacilli</taxon>
        <taxon>Bacillales</taxon>
        <taxon>Bacillaceae</taxon>
        <taxon>Bacillus</taxon>
        <taxon>Bacillus cereus group</taxon>
    </lineage>
</organism>
<gene>
    <name evidence="5" type="ORF">DJ93_4742</name>
</gene>
<dbReference type="InterPro" id="IPR005814">
    <property type="entry name" value="Aminotrans_3"/>
</dbReference>
<dbReference type="InterPro" id="IPR015424">
    <property type="entry name" value="PyrdxlP-dep_Trfase"/>
</dbReference>
<dbReference type="InterPro" id="IPR049704">
    <property type="entry name" value="Aminotrans_3_PPA_site"/>
</dbReference>
<dbReference type="PROSITE" id="PS00600">
    <property type="entry name" value="AA_TRANSFER_CLASS_3"/>
    <property type="match status" value="1"/>
</dbReference>
<dbReference type="Gene3D" id="3.40.640.10">
    <property type="entry name" value="Type I PLP-dependent aspartate aminotransferase-like (Major domain)"/>
    <property type="match status" value="1"/>
</dbReference>
<proteinExistence type="inferred from homology"/>
<comment type="similarity">
    <text evidence="2 4">Belongs to the class-III pyridoxal-phosphate-dependent aminotransferase family.</text>
</comment>
<evidence type="ECO:0000256" key="3">
    <source>
        <dbReference type="ARBA" id="ARBA00022898"/>
    </source>
</evidence>
<accession>A0A090YXI4</accession>
<dbReference type="STRING" id="1405.B7492_12360"/>
<comment type="caution">
    <text evidence="5">The sequence shown here is derived from an EMBL/GenBank/DDBJ whole genome shotgun (WGS) entry which is preliminary data.</text>
</comment>
<dbReference type="PATRIC" id="fig|1405.8.peg.4879"/>
<dbReference type="PIRSF" id="PIRSF000521">
    <property type="entry name" value="Transaminase_4ab_Lys_Orn"/>
    <property type="match status" value="1"/>
</dbReference>
<dbReference type="CDD" id="cd00610">
    <property type="entry name" value="OAT_like"/>
    <property type="match status" value="1"/>
</dbReference>
<dbReference type="eggNOG" id="COG0161">
    <property type="taxonomic scope" value="Bacteria"/>
</dbReference>
<evidence type="ECO:0000256" key="2">
    <source>
        <dbReference type="ARBA" id="ARBA00008954"/>
    </source>
</evidence>
<evidence type="ECO:0000313" key="6">
    <source>
        <dbReference type="Proteomes" id="UP000029389"/>
    </source>
</evidence>
<dbReference type="SUPFAM" id="SSF53383">
    <property type="entry name" value="PLP-dependent transferases"/>
    <property type="match status" value="1"/>
</dbReference>
<dbReference type="GO" id="GO:0030170">
    <property type="term" value="F:pyridoxal phosphate binding"/>
    <property type="evidence" value="ECO:0007669"/>
    <property type="project" value="InterPro"/>
</dbReference>
<dbReference type="Gene3D" id="3.90.1150.10">
    <property type="entry name" value="Aspartate Aminotransferase, domain 1"/>
    <property type="match status" value="1"/>
</dbReference>
<comment type="cofactor">
    <cofactor evidence="1">
        <name>pyridoxal 5'-phosphate</name>
        <dbReference type="ChEBI" id="CHEBI:597326"/>
    </cofactor>
</comment>
<evidence type="ECO:0000313" key="5">
    <source>
        <dbReference type="EMBL" id="KFN02828.1"/>
    </source>
</evidence>
<sequence length="456" mass="50024">MKETSIFFIYIYKLEKWGSAMRDYLIKPLVGQPYPMISHGKGVYLYDQNGNKYFDGSSGAITAGIGHGVTEIAEVIKKQAEEIAFVYRSQFTSEPAEKLAKKLSDLSVGDLNWSFFVNSGTEANETAMKIAIQHFQERGIQGKHKILSRWMSYHGITMGALSMSGHPLRRQRFVSILEDYPTVPAPYCFRCPVQKVYPTCQLSCATELERAIERIGAEHIAAFIAEPIIGAAGGAIVPPKEYYKVIKDICSHYDILFIADEVMTGLGRTGAWFAMEHWGVEPDIMTLGKGLGAGYTPMAATVVSDRVMEPILRGSRSVMSGHTLSANPLSAATALAVIEYMEKHNLPEKTAEKGEYLIKGLQKVQQQSTIIADVRGKGFLIGIELQPFTKASELISVAAKNGLLLYQAVSGQAGKEDSALLVAPPMTTTYSELDELLSIFAKSVEEMMQKGGHSIA</sequence>
<keyword evidence="5" id="KW-0032">Aminotransferase</keyword>
<dbReference type="InterPro" id="IPR015422">
    <property type="entry name" value="PyrdxlP-dep_Trfase_small"/>
</dbReference>
<evidence type="ECO:0000256" key="4">
    <source>
        <dbReference type="RuleBase" id="RU003560"/>
    </source>
</evidence>
<reference evidence="5 6" key="1">
    <citation type="submission" date="2014-04" db="EMBL/GenBank/DDBJ databases">
        <authorList>
            <person name="Bishop-Lilly K.A."/>
            <person name="Broomall S.M."/>
            <person name="Chain P.S."/>
            <person name="Chertkov O."/>
            <person name="Coyne S.R."/>
            <person name="Daligault H.E."/>
            <person name="Davenport K.W."/>
            <person name="Erkkila T."/>
            <person name="Frey K.G."/>
            <person name="Gibbons H.S."/>
            <person name="Gu W."/>
            <person name="Jaissle J."/>
            <person name="Johnson S.L."/>
            <person name="Koroleva G.I."/>
            <person name="Ladner J.T."/>
            <person name="Lo C.-C."/>
            <person name="Minogue T.D."/>
            <person name="Munk C."/>
            <person name="Palacios G.F."/>
            <person name="Redden C.L."/>
            <person name="Rosenzweig C.N."/>
            <person name="Scholz M.B."/>
            <person name="Teshima H."/>
            <person name="Xu Y."/>
        </authorList>
    </citation>
    <scope>NUCLEOTIDE SEQUENCE [LARGE SCALE GENOMIC DNA]</scope>
    <source>
        <strain evidence="5 6">BHP</strain>
    </source>
</reference>
<evidence type="ECO:0000256" key="1">
    <source>
        <dbReference type="ARBA" id="ARBA00001933"/>
    </source>
</evidence>
<dbReference type="Pfam" id="PF00202">
    <property type="entry name" value="Aminotran_3"/>
    <property type="match status" value="1"/>
</dbReference>
<dbReference type="PANTHER" id="PTHR43094">
    <property type="entry name" value="AMINOTRANSFERASE"/>
    <property type="match status" value="1"/>
</dbReference>
<dbReference type="AlphaFoldDB" id="A0A090YXI4"/>
<dbReference type="InterPro" id="IPR015421">
    <property type="entry name" value="PyrdxlP-dep_Trfase_major"/>
</dbReference>
<dbReference type="NCBIfam" id="NF005375">
    <property type="entry name" value="PRK06917.1"/>
    <property type="match status" value="1"/>
</dbReference>
<dbReference type="FunFam" id="3.40.640.10:FF:000004">
    <property type="entry name" value="Acetylornithine aminotransferase"/>
    <property type="match status" value="1"/>
</dbReference>
<dbReference type="GO" id="GO:0008483">
    <property type="term" value="F:transaminase activity"/>
    <property type="evidence" value="ECO:0007669"/>
    <property type="project" value="UniProtKB-KW"/>
</dbReference>
<keyword evidence="5" id="KW-0808">Transferase</keyword>
<protein>
    <submittedName>
        <fullName evidence="5">Aminotransferase class-III family protein</fullName>
    </submittedName>
</protein>
<keyword evidence="3 4" id="KW-0663">Pyridoxal phosphate</keyword>